<dbReference type="Gene3D" id="3.10.620.30">
    <property type="match status" value="1"/>
</dbReference>
<organism evidence="4 5">
    <name type="scientific">Spirosoma soli</name>
    <dbReference type="NCBI Taxonomy" id="1770529"/>
    <lineage>
        <taxon>Bacteria</taxon>
        <taxon>Pseudomonadati</taxon>
        <taxon>Bacteroidota</taxon>
        <taxon>Cytophagia</taxon>
        <taxon>Cytophagales</taxon>
        <taxon>Cytophagaceae</taxon>
        <taxon>Spirosoma</taxon>
    </lineage>
</organism>
<accession>A0ABW5MCN1</accession>
<dbReference type="InterPro" id="IPR024618">
    <property type="entry name" value="DUF3857"/>
</dbReference>
<dbReference type="Pfam" id="PF01841">
    <property type="entry name" value="Transglut_core"/>
    <property type="match status" value="1"/>
</dbReference>
<evidence type="ECO:0000256" key="1">
    <source>
        <dbReference type="SAM" id="SignalP"/>
    </source>
</evidence>
<dbReference type="SUPFAM" id="SSF54001">
    <property type="entry name" value="Cysteine proteinases"/>
    <property type="match status" value="1"/>
</dbReference>
<evidence type="ECO:0000259" key="2">
    <source>
        <dbReference type="Pfam" id="PF01841"/>
    </source>
</evidence>
<dbReference type="Gene3D" id="2.60.40.3140">
    <property type="match status" value="1"/>
</dbReference>
<evidence type="ECO:0000313" key="4">
    <source>
        <dbReference type="EMBL" id="MFD2573876.1"/>
    </source>
</evidence>
<dbReference type="InterPro" id="IPR038765">
    <property type="entry name" value="Papain-like_cys_pep_sf"/>
</dbReference>
<dbReference type="Proteomes" id="UP001597469">
    <property type="component" value="Unassembled WGS sequence"/>
</dbReference>
<name>A0ABW5MCN1_9BACT</name>
<dbReference type="Gene3D" id="2.60.120.1130">
    <property type="match status" value="1"/>
</dbReference>
<dbReference type="RefSeq" id="WP_381526983.1">
    <property type="nucleotide sequence ID" value="NZ_JBHULN010000022.1"/>
</dbReference>
<dbReference type="EMBL" id="JBHULN010000022">
    <property type="protein sequence ID" value="MFD2573876.1"/>
    <property type="molecule type" value="Genomic_DNA"/>
</dbReference>
<protein>
    <submittedName>
        <fullName evidence="4">DUF3857 domain-containing protein</fullName>
    </submittedName>
</protein>
<keyword evidence="5" id="KW-1185">Reference proteome</keyword>
<dbReference type="Pfam" id="PF12969">
    <property type="entry name" value="DUF3857"/>
    <property type="match status" value="1"/>
</dbReference>
<evidence type="ECO:0000259" key="3">
    <source>
        <dbReference type="Pfam" id="PF12969"/>
    </source>
</evidence>
<sequence>MKKLLTISLFLCQPVWAQVEYQAAAIPAALKENAHGVVRRHETTFTVKSAGEATQRIRSVVTVLDKQGDDQATKVVYYNKLSKIIDFEGALYDADGKLIKKLKKADIDDYSTYTDYNLFDDQRFKSAKFPKQPTYPYTVEFVVETAERNLMFYPTWMPQDEQHLAVEQATFVANIPSELAIRYKEMNIQTPVAVTSLSNGGKKYTWTLANCPAVEFEPLSPPAQEQLPIVYTAPTDFEVQEYTGKINTWSDIGRFYHMLNEGRDQIPDHVRQQVINLTKGETTTAGKIRKVYQYLQNETRYVSIQLGIGGWQTIEAEKVALNKYGDCKALTNYTKALLKAAGITAYPALVRAGNDQPDILTDFPCFQFNHVILCVPDGRDTTYLECTSGHDLAGYVGDFTGNRHALLIMPNGSRLVKTPAYRPIDNLQQRRITVKLTDQGDATADVLTRYTGLQQDDHANVFHRLNQDDQRSWLLKHIRIPTFELNTFTFSEEAGQLPTFVETLKIDVRRWATASGTRLFLPLNLMSALSPATPLSQPRRAAVELNANYDFEDSDTITYQLPKGYAPEYELTPLTVESKFGRYTAQVTVEGERVTYIRRVTMHRGRFPASAYSDWVDFRKKVAKADRAQMVFVKSN</sequence>
<feature type="chain" id="PRO_5045419495" evidence="1">
    <location>
        <begin position="18"/>
        <end position="636"/>
    </location>
</feature>
<evidence type="ECO:0000313" key="5">
    <source>
        <dbReference type="Proteomes" id="UP001597469"/>
    </source>
</evidence>
<feature type="domain" description="DUF3857" evidence="3">
    <location>
        <begin position="50"/>
        <end position="214"/>
    </location>
</feature>
<proteinExistence type="predicted"/>
<comment type="caution">
    <text evidence="4">The sequence shown here is derived from an EMBL/GenBank/DDBJ whole genome shotgun (WGS) entry which is preliminary data.</text>
</comment>
<keyword evidence="1" id="KW-0732">Signal</keyword>
<reference evidence="5" key="1">
    <citation type="journal article" date="2019" name="Int. J. Syst. Evol. Microbiol.">
        <title>The Global Catalogue of Microorganisms (GCM) 10K type strain sequencing project: providing services to taxonomists for standard genome sequencing and annotation.</title>
        <authorList>
            <consortium name="The Broad Institute Genomics Platform"/>
            <consortium name="The Broad Institute Genome Sequencing Center for Infectious Disease"/>
            <person name="Wu L."/>
            <person name="Ma J."/>
        </authorList>
    </citation>
    <scope>NUCLEOTIDE SEQUENCE [LARGE SCALE GENOMIC DNA]</scope>
    <source>
        <strain evidence="5">KCTC 42805</strain>
    </source>
</reference>
<feature type="signal peptide" evidence="1">
    <location>
        <begin position="1"/>
        <end position="17"/>
    </location>
</feature>
<feature type="domain" description="Transglutaminase-like" evidence="2">
    <location>
        <begin position="275"/>
        <end position="345"/>
    </location>
</feature>
<gene>
    <name evidence="4" type="ORF">ACFSUS_24785</name>
</gene>
<dbReference type="InterPro" id="IPR002931">
    <property type="entry name" value="Transglutaminase-like"/>
</dbReference>